<dbReference type="Pfam" id="PF15264">
    <property type="entry name" value="TSSC4"/>
    <property type="match status" value="1"/>
</dbReference>
<accession>A0A7R8CSN2</accession>
<feature type="region of interest" description="Disordered" evidence="1">
    <location>
        <begin position="28"/>
        <end position="75"/>
    </location>
</feature>
<keyword evidence="3" id="KW-1185">Reference proteome</keyword>
<dbReference type="AlphaFoldDB" id="A0A7R8CSN2"/>
<organism evidence="2 3">
    <name type="scientific">Lepeophtheirus salmonis</name>
    <name type="common">Salmon louse</name>
    <name type="synonym">Caligus salmonis</name>
    <dbReference type="NCBI Taxonomy" id="72036"/>
    <lineage>
        <taxon>Eukaryota</taxon>
        <taxon>Metazoa</taxon>
        <taxon>Ecdysozoa</taxon>
        <taxon>Arthropoda</taxon>
        <taxon>Crustacea</taxon>
        <taxon>Multicrustacea</taxon>
        <taxon>Hexanauplia</taxon>
        <taxon>Copepoda</taxon>
        <taxon>Siphonostomatoida</taxon>
        <taxon>Caligidae</taxon>
        <taxon>Lepeophtheirus</taxon>
    </lineage>
</organism>
<protein>
    <submittedName>
        <fullName evidence="2">(salmon louse) hypothetical protein</fullName>
    </submittedName>
</protein>
<proteinExistence type="predicted"/>
<dbReference type="Proteomes" id="UP000675881">
    <property type="component" value="Chromosome 4"/>
</dbReference>
<feature type="region of interest" description="Disordered" evidence="1">
    <location>
        <begin position="129"/>
        <end position="188"/>
    </location>
</feature>
<name>A0A7R8CSN2_LEPSM</name>
<feature type="compositionally biased region" description="Basic residues" evidence="1">
    <location>
        <begin position="50"/>
        <end position="64"/>
    </location>
</feature>
<evidence type="ECO:0000256" key="1">
    <source>
        <dbReference type="SAM" id="MobiDB-lite"/>
    </source>
</evidence>
<reference evidence="2" key="1">
    <citation type="submission" date="2021-02" db="EMBL/GenBank/DDBJ databases">
        <authorList>
            <person name="Bekaert M."/>
        </authorList>
    </citation>
    <scope>NUCLEOTIDE SEQUENCE</scope>
    <source>
        <strain evidence="2">IoA-00</strain>
    </source>
</reference>
<gene>
    <name evidence="2" type="ORF">LSAA_8709</name>
</gene>
<dbReference type="OrthoDB" id="1906282at2759"/>
<dbReference type="InterPro" id="IPR029338">
    <property type="entry name" value="TSSC4"/>
</dbReference>
<evidence type="ECO:0000313" key="3">
    <source>
        <dbReference type="Proteomes" id="UP000675881"/>
    </source>
</evidence>
<sequence>MSKEFNIKGDEDFSKRVKTAFKDLIDIVPTSESKTEESQDSSFVFSKPKSPPRYHSRNNNHRQPRVPPSWKKDPSKFTKYDLSDVEVSSDKGNTRAAFSFLSDIRKRNASNEPPPADLSTAKFSFKKPRIIKENKKESSSSSENYSKQIMPEVHVGEIVSKKKPSSSEDYKTSKKTGTLKLSHLQDDEEEEENLCNKKIIMSTEGNYFESPRAKNESDFVSFSSTPIRSRCNKGYNYVGTPEVSVNSYRPKDPWSSFKPSSDSLLSLAGSFTERLYFE</sequence>
<dbReference type="EMBL" id="HG994583">
    <property type="protein sequence ID" value="CAF2918529.1"/>
    <property type="molecule type" value="Genomic_DNA"/>
</dbReference>
<evidence type="ECO:0000313" key="2">
    <source>
        <dbReference type="EMBL" id="CAF2918529.1"/>
    </source>
</evidence>